<evidence type="ECO:0000259" key="2">
    <source>
        <dbReference type="PROSITE" id="PS50914"/>
    </source>
</evidence>
<feature type="domain" description="BON" evidence="2">
    <location>
        <begin position="122"/>
        <end position="192"/>
    </location>
</feature>
<dbReference type="PROSITE" id="PS51257">
    <property type="entry name" value="PROKAR_LIPOPROTEIN"/>
    <property type="match status" value="1"/>
</dbReference>
<keyword evidence="1" id="KW-0732">Signal</keyword>
<name>A0A840BP61_9RHOO</name>
<evidence type="ECO:0000313" key="4">
    <source>
        <dbReference type="Proteomes" id="UP000561045"/>
    </source>
</evidence>
<dbReference type="SMART" id="SM00749">
    <property type="entry name" value="BON"/>
    <property type="match status" value="2"/>
</dbReference>
<evidence type="ECO:0000256" key="1">
    <source>
        <dbReference type="ARBA" id="ARBA00022729"/>
    </source>
</evidence>
<evidence type="ECO:0000313" key="3">
    <source>
        <dbReference type="EMBL" id="MBB4014780.1"/>
    </source>
</evidence>
<dbReference type="AlphaFoldDB" id="A0A840BP61"/>
<dbReference type="Gene3D" id="3.40.1520.20">
    <property type="match status" value="1"/>
</dbReference>
<reference evidence="3 4" key="1">
    <citation type="submission" date="2020-08" db="EMBL/GenBank/DDBJ databases">
        <title>Genomic Encyclopedia of Type Strains, Phase IV (KMG-IV): sequencing the most valuable type-strain genomes for metagenomic binning, comparative biology and taxonomic classification.</title>
        <authorList>
            <person name="Goeker M."/>
        </authorList>
    </citation>
    <scope>NUCLEOTIDE SEQUENCE [LARGE SCALE GENOMIC DNA]</scope>
    <source>
        <strain evidence="3 4">DSM 106739</strain>
    </source>
</reference>
<dbReference type="Proteomes" id="UP000561045">
    <property type="component" value="Unassembled WGS sequence"/>
</dbReference>
<dbReference type="PANTHER" id="PTHR34606">
    <property type="entry name" value="BON DOMAIN-CONTAINING PROTEIN"/>
    <property type="match status" value="1"/>
</dbReference>
<dbReference type="PANTHER" id="PTHR34606:SF4">
    <property type="entry name" value="OUTER MEMBRANE LIPOPROTEIN DOLP"/>
    <property type="match status" value="1"/>
</dbReference>
<dbReference type="InterPro" id="IPR007055">
    <property type="entry name" value="BON_dom"/>
</dbReference>
<keyword evidence="4" id="KW-1185">Reference proteome</keyword>
<dbReference type="PROSITE" id="PS50914">
    <property type="entry name" value="BON"/>
    <property type="match status" value="2"/>
</dbReference>
<dbReference type="InterPro" id="IPR051686">
    <property type="entry name" value="Lipoprotein_DolP"/>
</dbReference>
<organism evidence="3 4">
    <name type="scientific">Niveibacterium umoris</name>
    <dbReference type="NCBI Taxonomy" id="1193620"/>
    <lineage>
        <taxon>Bacteria</taxon>
        <taxon>Pseudomonadati</taxon>
        <taxon>Pseudomonadota</taxon>
        <taxon>Betaproteobacteria</taxon>
        <taxon>Rhodocyclales</taxon>
        <taxon>Rhodocyclaceae</taxon>
        <taxon>Niveibacterium</taxon>
    </lineage>
</organism>
<dbReference type="InterPro" id="IPR014004">
    <property type="entry name" value="Transpt-assoc_nodulatn_dom_bac"/>
</dbReference>
<gene>
    <name evidence="3" type="ORF">GGR36_004137</name>
</gene>
<proteinExistence type="predicted"/>
<sequence>MMIRRILSAAALLLAIQGCVPIVATGVGVGVTATLDRRSYGTQVEDSTIETKGSSAISNKLGPAARVSVTSYNRVVLLSGEVPDAAAKAEAERQLASIPNPARSVHNELVIGPRASFSTQSNDLLITSSVKARLVETKEISSIHVKVVVESGICYLMGMLTPREIEVATYVASTTSGVIRVVRVFETLTPEQAKQLDSAAGVK</sequence>
<comment type="caution">
    <text evidence="3">The sequence shown here is derived from an EMBL/GenBank/DDBJ whole genome shotgun (WGS) entry which is preliminary data.</text>
</comment>
<dbReference type="Pfam" id="PF04972">
    <property type="entry name" value="BON"/>
    <property type="match status" value="2"/>
</dbReference>
<dbReference type="EMBL" id="JACIET010000004">
    <property type="protein sequence ID" value="MBB4014780.1"/>
    <property type="molecule type" value="Genomic_DNA"/>
</dbReference>
<accession>A0A840BP61</accession>
<protein>
    <submittedName>
        <fullName evidence="3">Osmotically-inducible protein OsmY</fullName>
    </submittedName>
</protein>
<feature type="domain" description="BON" evidence="2">
    <location>
        <begin position="45"/>
        <end position="113"/>
    </location>
</feature>
<dbReference type="RefSeq" id="WP_183638005.1">
    <property type="nucleotide sequence ID" value="NZ_BAABLE010000024.1"/>
</dbReference>